<protein>
    <submittedName>
        <fullName evidence="2">Uncharacterized protein</fullName>
    </submittedName>
</protein>
<dbReference type="EMBL" id="PPCN01000008">
    <property type="protein sequence ID" value="POF29608.1"/>
    <property type="molecule type" value="Genomic_DNA"/>
</dbReference>
<keyword evidence="3" id="KW-1185">Reference proteome</keyword>
<reference evidence="2 3" key="1">
    <citation type="submission" date="2018-01" db="EMBL/GenBank/DDBJ databases">
        <title>Genomic Encyclopedia of Archaeal and Bacterial Type Strains, Phase II (KMG-II): from individual species to whole genera.</title>
        <authorList>
            <person name="Goeker M."/>
        </authorList>
    </citation>
    <scope>NUCLEOTIDE SEQUENCE [LARGE SCALE GENOMIC DNA]</scope>
    <source>
        <strain evidence="2 3">DSM 17023</strain>
    </source>
</reference>
<accession>A0A2S3UPF9</accession>
<dbReference type="Proteomes" id="UP000236959">
    <property type="component" value="Unassembled WGS sequence"/>
</dbReference>
<dbReference type="AlphaFoldDB" id="A0A2S3UPF9"/>
<feature type="region of interest" description="Disordered" evidence="1">
    <location>
        <begin position="433"/>
        <end position="518"/>
    </location>
</feature>
<feature type="compositionally biased region" description="Basic and acidic residues" evidence="1">
    <location>
        <begin position="483"/>
        <end position="496"/>
    </location>
</feature>
<dbReference type="OrthoDB" id="7679551at2"/>
<evidence type="ECO:0000256" key="1">
    <source>
        <dbReference type="SAM" id="MobiDB-lite"/>
    </source>
</evidence>
<organism evidence="2 3">
    <name type="scientific">Roseibium marinum</name>
    <dbReference type="NCBI Taxonomy" id="281252"/>
    <lineage>
        <taxon>Bacteria</taxon>
        <taxon>Pseudomonadati</taxon>
        <taxon>Pseudomonadota</taxon>
        <taxon>Alphaproteobacteria</taxon>
        <taxon>Hyphomicrobiales</taxon>
        <taxon>Stappiaceae</taxon>
        <taxon>Roseibium</taxon>
    </lineage>
</organism>
<feature type="compositionally biased region" description="Polar residues" evidence="1">
    <location>
        <begin position="317"/>
        <end position="329"/>
    </location>
</feature>
<sequence length="518" mass="56526">MEKIEVGYDAIDKTGNLAHHKFILYTRADGSTFQIHGGGSRDYGYSPVEELVSSGVPGLVGFGHLSAKVFKSSAKQQENALLAPREVIFEGEDLSRTFFKMAGMAQGIAEQESKYHADSNNSNTLVDRIVQWSGGRAPDLDKKHWSPGSLDDQEFDPEFFSKLPPILWGKDTYSKHKDVVGQLFKNAGEDAGEEDLQIEGALDPLKTPQRETDGDRAVMEQAGRIDWGATEETIRQRHVNEPALAAGIIAELASAKSLGSAWEQDFATRYGDYLVFERGSESSASDLLPDDPALPDRTDLSGYSPTANAVDPGSLIATGSGQERQSSYDTYRQLGSTPEEEAAAVDEYKALLKKSYVDVGGQSRVAEALATWRFERSWGLSGFVPEGQGTVVKHPVEKMYPDPEKDGHGYVRKDAESVLEARGIRAARWYLSPNEKSGRDKNKGMTDDQGLGPRMTLSYDDESGVRHTVTDSFQADVRSAVKGKREARGRMRRVEAGHAGPELPNAAADVAPTPVPAP</sequence>
<feature type="compositionally biased region" description="Low complexity" evidence="1">
    <location>
        <begin position="282"/>
        <end position="291"/>
    </location>
</feature>
<proteinExistence type="predicted"/>
<comment type="caution">
    <text evidence="2">The sequence shown here is derived from an EMBL/GenBank/DDBJ whole genome shotgun (WGS) entry which is preliminary data.</text>
</comment>
<evidence type="ECO:0000313" key="3">
    <source>
        <dbReference type="Proteomes" id="UP000236959"/>
    </source>
</evidence>
<gene>
    <name evidence="2" type="ORF">CLV41_10831</name>
</gene>
<dbReference type="RefSeq" id="WP_103223673.1">
    <property type="nucleotide sequence ID" value="NZ_PPCN01000008.1"/>
</dbReference>
<name>A0A2S3UPF9_9HYPH</name>
<feature type="region of interest" description="Disordered" evidence="1">
    <location>
        <begin position="282"/>
        <end position="329"/>
    </location>
</feature>
<feature type="compositionally biased region" description="Basic and acidic residues" evidence="1">
    <location>
        <begin position="436"/>
        <end position="446"/>
    </location>
</feature>
<evidence type="ECO:0000313" key="2">
    <source>
        <dbReference type="EMBL" id="POF29608.1"/>
    </source>
</evidence>